<comment type="similarity">
    <text evidence="2">Belongs to the cytochrome P450 family.</text>
</comment>
<dbReference type="InterPro" id="IPR050121">
    <property type="entry name" value="Cytochrome_P450_monoxygenase"/>
</dbReference>
<comment type="cofactor">
    <cofactor evidence="1">
        <name>heme</name>
        <dbReference type="ChEBI" id="CHEBI:30413"/>
    </cofactor>
</comment>
<keyword evidence="8" id="KW-1185">Reference proteome</keyword>
<sequence length="622" mass="69330">MRRLSFTKLVYERRELLVLELLQRHSSVPIGLNRVEFRQDLPPHLWVFEEVVALSLAASHRGPSVTSFRSSGKWIMERGPDAAGAPRPPIRAIVNLVEDAIDFVVDAVFHHVDATFGEDGIQDLTLRPMRLDRNSHGHGIGDADRTLQKLNAPMVQVFIKPWSRPLLILGDFREARDIMSRRTAEFDRSTSSGDLVRGLGPSHHIHLKTSPAWRSQRRLIQDLMSSAFLHHVAGPVMYQNVLRLVDLWRIKSRLAGGRPGALDAMAAKGFTSTGVQRALRSSSSGLDEPVAFDPVPTDHVVSASLELMAAVEDVQGSPFPDLKWWWVNSKPRIRRATQVKEKYIRDEVADAVRRLRSSTGGEEFVKSAVDHMVFRESKLAGKEARKPDFFSRVMMDEHVAELGPEVPGRQRRGAVQAARRALEAAFARATAAGGQPTIQDITESQIPYLDAVIEETLRCSATVPVVDRQASTDAELLGYRVPKGSFITCLVSGPSMMSPAFEIDEKRRGVGVDASKPDRPVRAWDPDGMATFQPERWLVGQDGAFDPLAGPQLAFGLGTRQCYGKRLAYLEMRTLITLVVWNFELLPCPPALSGSKPILVMTNRPKDCYVRLREVRKGEEKL</sequence>
<protein>
    <recommendedName>
        <fullName evidence="9">Cytochrome P450</fullName>
    </recommendedName>
</protein>
<reference evidence="7 8" key="1">
    <citation type="submission" date="2023-01" db="EMBL/GenBank/DDBJ databases">
        <title>Analysis of 21 Apiospora genomes using comparative genomics revels a genus with tremendous synthesis potential of carbohydrate active enzymes and secondary metabolites.</title>
        <authorList>
            <person name="Sorensen T."/>
        </authorList>
    </citation>
    <scope>NUCLEOTIDE SEQUENCE [LARGE SCALE GENOMIC DNA]</scope>
    <source>
        <strain evidence="7 8">CBS 83171</strain>
    </source>
</reference>
<dbReference type="PANTHER" id="PTHR24305">
    <property type="entry name" value="CYTOCHROME P450"/>
    <property type="match status" value="1"/>
</dbReference>
<gene>
    <name evidence="7" type="ORF">PG996_010475</name>
</gene>
<organism evidence="7 8">
    <name type="scientific">Apiospora saccharicola</name>
    <dbReference type="NCBI Taxonomy" id="335842"/>
    <lineage>
        <taxon>Eukaryota</taxon>
        <taxon>Fungi</taxon>
        <taxon>Dikarya</taxon>
        <taxon>Ascomycota</taxon>
        <taxon>Pezizomycotina</taxon>
        <taxon>Sordariomycetes</taxon>
        <taxon>Xylariomycetidae</taxon>
        <taxon>Amphisphaeriales</taxon>
        <taxon>Apiosporaceae</taxon>
        <taxon>Apiospora</taxon>
    </lineage>
</organism>
<evidence type="ECO:0000313" key="7">
    <source>
        <dbReference type="EMBL" id="KAK8060545.1"/>
    </source>
</evidence>
<keyword evidence="4" id="KW-0479">Metal-binding</keyword>
<dbReference type="InterPro" id="IPR036396">
    <property type="entry name" value="Cyt_P450_sf"/>
</dbReference>
<dbReference type="Gene3D" id="1.10.630.10">
    <property type="entry name" value="Cytochrome P450"/>
    <property type="match status" value="2"/>
</dbReference>
<evidence type="ECO:0000256" key="4">
    <source>
        <dbReference type="ARBA" id="ARBA00022723"/>
    </source>
</evidence>
<evidence type="ECO:0000256" key="5">
    <source>
        <dbReference type="ARBA" id="ARBA00023004"/>
    </source>
</evidence>
<keyword evidence="6" id="KW-0503">Monooxygenase</keyword>
<keyword evidence="6" id="KW-0560">Oxidoreductase</keyword>
<dbReference type="InterPro" id="IPR002403">
    <property type="entry name" value="Cyt_P450_E_grp-IV"/>
</dbReference>
<evidence type="ECO:0000256" key="3">
    <source>
        <dbReference type="ARBA" id="ARBA00022617"/>
    </source>
</evidence>
<dbReference type="PRINTS" id="PR00465">
    <property type="entry name" value="EP450IV"/>
</dbReference>
<evidence type="ECO:0008006" key="9">
    <source>
        <dbReference type="Google" id="ProtNLM"/>
    </source>
</evidence>
<evidence type="ECO:0000256" key="6">
    <source>
        <dbReference type="ARBA" id="ARBA00023033"/>
    </source>
</evidence>
<name>A0ABR1UR62_9PEZI</name>
<dbReference type="EMBL" id="JAQQWM010000006">
    <property type="protein sequence ID" value="KAK8060545.1"/>
    <property type="molecule type" value="Genomic_DNA"/>
</dbReference>
<dbReference type="Pfam" id="PF00067">
    <property type="entry name" value="p450"/>
    <property type="match status" value="2"/>
</dbReference>
<keyword evidence="5" id="KW-0408">Iron</keyword>
<accession>A0ABR1UR62</accession>
<proteinExistence type="inferred from homology"/>
<dbReference type="SUPFAM" id="SSF48264">
    <property type="entry name" value="Cytochrome P450"/>
    <property type="match status" value="1"/>
</dbReference>
<dbReference type="Proteomes" id="UP001446871">
    <property type="component" value="Unassembled WGS sequence"/>
</dbReference>
<keyword evidence="3" id="KW-0349">Heme</keyword>
<evidence type="ECO:0000313" key="8">
    <source>
        <dbReference type="Proteomes" id="UP001446871"/>
    </source>
</evidence>
<comment type="caution">
    <text evidence="7">The sequence shown here is derived from an EMBL/GenBank/DDBJ whole genome shotgun (WGS) entry which is preliminary data.</text>
</comment>
<evidence type="ECO:0000256" key="1">
    <source>
        <dbReference type="ARBA" id="ARBA00001971"/>
    </source>
</evidence>
<dbReference type="InterPro" id="IPR001128">
    <property type="entry name" value="Cyt_P450"/>
</dbReference>
<dbReference type="PANTHER" id="PTHR24305:SF232">
    <property type="entry name" value="P450, PUTATIVE (EUROFUNG)-RELATED"/>
    <property type="match status" value="1"/>
</dbReference>
<evidence type="ECO:0000256" key="2">
    <source>
        <dbReference type="ARBA" id="ARBA00010617"/>
    </source>
</evidence>